<dbReference type="GO" id="GO:0004309">
    <property type="term" value="F:exopolyphosphatase activity"/>
    <property type="evidence" value="ECO:0007669"/>
    <property type="project" value="TreeGrafter"/>
</dbReference>
<dbReference type="SUPFAM" id="SSF64167">
    <property type="entry name" value="SurE-like"/>
    <property type="match status" value="1"/>
</dbReference>
<sequence length="136" mass="13944">MRILVTNDDGIDSVGLHVLARAMREHGDVTIVAPDQEYSGAGASLGALHLIRPEVHDARVDGIDLAWSVSGPPGLCVIYSRLGIFGDPFDLVVSGINPGSNVGRSVYHSGTVGAALTARNGGLTGVAVSQAVTGWG</sequence>
<dbReference type="EMBL" id="UINC01141162">
    <property type="protein sequence ID" value="SVD28733.1"/>
    <property type="molecule type" value="Genomic_DNA"/>
</dbReference>
<dbReference type="GO" id="GO:0008254">
    <property type="term" value="F:3'-nucleotidase activity"/>
    <property type="evidence" value="ECO:0007669"/>
    <property type="project" value="TreeGrafter"/>
</dbReference>
<organism evidence="7">
    <name type="scientific">marine metagenome</name>
    <dbReference type="NCBI Taxonomy" id="408172"/>
    <lineage>
        <taxon>unclassified sequences</taxon>
        <taxon>metagenomes</taxon>
        <taxon>ecological metagenomes</taxon>
    </lineage>
</organism>
<dbReference type="Pfam" id="PF01975">
    <property type="entry name" value="SurE"/>
    <property type="match status" value="1"/>
</dbReference>
<dbReference type="InterPro" id="IPR030048">
    <property type="entry name" value="SurE"/>
</dbReference>
<comment type="similarity">
    <text evidence="1">Belongs to the SurE nucleotidase family.</text>
</comment>
<proteinExistence type="inferred from homology"/>
<evidence type="ECO:0000259" key="6">
    <source>
        <dbReference type="Pfam" id="PF01975"/>
    </source>
</evidence>
<feature type="non-terminal residue" evidence="7">
    <location>
        <position position="136"/>
    </location>
</feature>
<keyword evidence="3" id="KW-0479">Metal-binding</keyword>
<accession>A0A382U394</accession>
<dbReference type="InterPro" id="IPR002828">
    <property type="entry name" value="SurE-like_Pase/nucleotidase"/>
</dbReference>
<evidence type="ECO:0000256" key="1">
    <source>
        <dbReference type="ARBA" id="ARBA00011062"/>
    </source>
</evidence>
<evidence type="ECO:0000256" key="5">
    <source>
        <dbReference type="ARBA" id="ARBA00022801"/>
    </source>
</evidence>
<keyword evidence="5" id="KW-0378">Hydrolase</keyword>
<keyword evidence="2" id="KW-0963">Cytoplasm</keyword>
<dbReference type="GO" id="GO:0008253">
    <property type="term" value="F:5'-nucleotidase activity"/>
    <property type="evidence" value="ECO:0007669"/>
    <property type="project" value="TreeGrafter"/>
</dbReference>
<evidence type="ECO:0000256" key="2">
    <source>
        <dbReference type="ARBA" id="ARBA00022490"/>
    </source>
</evidence>
<dbReference type="GO" id="GO:0046872">
    <property type="term" value="F:metal ion binding"/>
    <property type="evidence" value="ECO:0007669"/>
    <property type="project" value="UniProtKB-KW"/>
</dbReference>
<evidence type="ECO:0000313" key="7">
    <source>
        <dbReference type="EMBL" id="SVD28733.1"/>
    </source>
</evidence>
<dbReference type="InterPro" id="IPR036523">
    <property type="entry name" value="SurE-like_sf"/>
</dbReference>
<evidence type="ECO:0000256" key="4">
    <source>
        <dbReference type="ARBA" id="ARBA00022741"/>
    </source>
</evidence>
<keyword evidence="4" id="KW-0547">Nucleotide-binding</keyword>
<dbReference type="PANTHER" id="PTHR30457">
    <property type="entry name" value="5'-NUCLEOTIDASE SURE"/>
    <property type="match status" value="1"/>
</dbReference>
<name>A0A382U394_9ZZZZ</name>
<feature type="domain" description="Survival protein SurE-like phosphatase/nucleotidase" evidence="6">
    <location>
        <begin position="3"/>
        <end position="132"/>
    </location>
</feature>
<dbReference type="Gene3D" id="3.40.1210.10">
    <property type="entry name" value="Survival protein SurE-like phosphatase/nucleotidase"/>
    <property type="match status" value="1"/>
</dbReference>
<gene>
    <name evidence="7" type="ORF">METZ01_LOCUS381587</name>
</gene>
<protein>
    <recommendedName>
        <fullName evidence="6">Survival protein SurE-like phosphatase/nucleotidase domain-containing protein</fullName>
    </recommendedName>
</protein>
<dbReference type="GO" id="GO:0000166">
    <property type="term" value="F:nucleotide binding"/>
    <property type="evidence" value="ECO:0007669"/>
    <property type="project" value="UniProtKB-KW"/>
</dbReference>
<reference evidence="7" key="1">
    <citation type="submission" date="2018-05" db="EMBL/GenBank/DDBJ databases">
        <authorList>
            <person name="Lanie J.A."/>
            <person name="Ng W.-L."/>
            <person name="Kazmierczak K.M."/>
            <person name="Andrzejewski T.M."/>
            <person name="Davidsen T.M."/>
            <person name="Wayne K.J."/>
            <person name="Tettelin H."/>
            <person name="Glass J.I."/>
            <person name="Rusch D."/>
            <person name="Podicherti R."/>
            <person name="Tsui H.-C.T."/>
            <person name="Winkler M.E."/>
        </authorList>
    </citation>
    <scope>NUCLEOTIDE SEQUENCE</scope>
</reference>
<evidence type="ECO:0000256" key="3">
    <source>
        <dbReference type="ARBA" id="ARBA00022723"/>
    </source>
</evidence>
<dbReference type="AlphaFoldDB" id="A0A382U394"/>
<dbReference type="PANTHER" id="PTHR30457:SF12">
    <property type="entry name" value="5'_3'-NUCLEOTIDASE SURE"/>
    <property type="match status" value="1"/>
</dbReference>